<protein>
    <submittedName>
        <fullName evidence="1">Uncharacterized protein</fullName>
    </submittedName>
</protein>
<organism evidence="1 2">
    <name type="scientific">Ilyodon furcidens</name>
    <name type="common">goldbreast splitfin</name>
    <dbReference type="NCBI Taxonomy" id="33524"/>
    <lineage>
        <taxon>Eukaryota</taxon>
        <taxon>Metazoa</taxon>
        <taxon>Chordata</taxon>
        <taxon>Craniata</taxon>
        <taxon>Vertebrata</taxon>
        <taxon>Euteleostomi</taxon>
        <taxon>Actinopterygii</taxon>
        <taxon>Neopterygii</taxon>
        <taxon>Teleostei</taxon>
        <taxon>Neoteleostei</taxon>
        <taxon>Acanthomorphata</taxon>
        <taxon>Ovalentaria</taxon>
        <taxon>Atherinomorphae</taxon>
        <taxon>Cyprinodontiformes</taxon>
        <taxon>Goodeidae</taxon>
        <taxon>Ilyodon</taxon>
    </lineage>
</organism>
<dbReference type="EMBL" id="JAHRIQ010024311">
    <property type="protein sequence ID" value="MEQ2228942.1"/>
    <property type="molecule type" value="Genomic_DNA"/>
</dbReference>
<accession>A0ABV0T9K2</accession>
<proteinExistence type="predicted"/>
<evidence type="ECO:0000313" key="1">
    <source>
        <dbReference type="EMBL" id="MEQ2228942.1"/>
    </source>
</evidence>
<name>A0ABV0T9K2_9TELE</name>
<reference evidence="1 2" key="1">
    <citation type="submission" date="2021-06" db="EMBL/GenBank/DDBJ databases">
        <authorList>
            <person name="Palmer J.M."/>
        </authorList>
    </citation>
    <scope>NUCLEOTIDE SEQUENCE [LARGE SCALE GENOMIC DNA]</scope>
    <source>
        <strain evidence="2">if_2019</strain>
        <tissue evidence="1">Muscle</tissue>
    </source>
</reference>
<comment type="caution">
    <text evidence="1">The sequence shown here is derived from an EMBL/GenBank/DDBJ whole genome shotgun (WGS) entry which is preliminary data.</text>
</comment>
<evidence type="ECO:0000313" key="2">
    <source>
        <dbReference type="Proteomes" id="UP001482620"/>
    </source>
</evidence>
<dbReference type="Proteomes" id="UP001482620">
    <property type="component" value="Unassembled WGS sequence"/>
</dbReference>
<gene>
    <name evidence="1" type="ORF">ILYODFUR_013825</name>
</gene>
<sequence length="68" mass="7695">MAFARSLRPQLAALLPTPILWSRSRHAEDEGTIERGLVNLCEADISDGTQCDLLLMEYICFKILETEE</sequence>
<keyword evidence="2" id="KW-1185">Reference proteome</keyword>